<dbReference type="SMART" id="SM00365">
    <property type="entry name" value="LRR_SD22"/>
    <property type="match status" value="8"/>
</dbReference>
<dbReference type="SUPFAM" id="SSF52047">
    <property type="entry name" value="RNI-like"/>
    <property type="match status" value="1"/>
</dbReference>
<dbReference type="PROSITE" id="PS51450">
    <property type="entry name" value="LRR"/>
    <property type="match status" value="1"/>
</dbReference>
<evidence type="ECO:0000256" key="8">
    <source>
        <dbReference type="ARBA" id="ARBA00022777"/>
    </source>
</evidence>
<keyword evidence="8" id="KW-0418">Kinase</keyword>
<dbReference type="SUPFAM" id="SSF52058">
    <property type="entry name" value="L domain-like"/>
    <property type="match status" value="1"/>
</dbReference>
<evidence type="ECO:0000256" key="10">
    <source>
        <dbReference type="ARBA" id="ARBA00022989"/>
    </source>
</evidence>
<dbReference type="InterPro" id="IPR032675">
    <property type="entry name" value="LRR_dom_sf"/>
</dbReference>
<dbReference type="Pfam" id="PF08263">
    <property type="entry name" value="LRRNT_2"/>
    <property type="match status" value="1"/>
</dbReference>
<dbReference type="PROSITE" id="PS00107">
    <property type="entry name" value="PROTEIN_KINASE_ATP"/>
    <property type="match status" value="1"/>
</dbReference>
<evidence type="ECO:0000313" key="16">
    <source>
        <dbReference type="RefSeq" id="XP_071906719.1"/>
    </source>
</evidence>
<keyword evidence="15" id="KW-1185">Reference proteome</keyword>
<evidence type="ECO:0000256" key="7">
    <source>
        <dbReference type="ARBA" id="ARBA00022741"/>
    </source>
</evidence>
<dbReference type="Gene3D" id="1.10.510.10">
    <property type="entry name" value="Transferase(Phosphotransferase) domain 1"/>
    <property type="match status" value="1"/>
</dbReference>
<evidence type="ECO:0000259" key="14">
    <source>
        <dbReference type="PROSITE" id="PS50011"/>
    </source>
</evidence>
<comment type="similarity">
    <text evidence="2">Belongs to the protein kinase superfamily. Ser/Thr protein kinase family.</text>
</comment>
<dbReference type="PANTHER" id="PTHR27008:SF602">
    <property type="entry name" value="LRR RECEPTOR-LIKE SERINE_THREONINE-PROTEIN KINASE EFR"/>
    <property type="match status" value="1"/>
</dbReference>
<evidence type="ECO:0000256" key="9">
    <source>
        <dbReference type="ARBA" id="ARBA00022840"/>
    </source>
</evidence>
<accession>A0ABM4UHG4</accession>
<dbReference type="Pfam" id="PF00560">
    <property type="entry name" value="LRR_1"/>
    <property type="match status" value="9"/>
</dbReference>
<keyword evidence="4" id="KW-0808">Transferase</keyword>
<dbReference type="InterPro" id="IPR003591">
    <property type="entry name" value="Leu-rich_rpt_typical-subtyp"/>
</dbReference>
<evidence type="ECO:0000256" key="12">
    <source>
        <dbReference type="PROSITE-ProRule" id="PRU10141"/>
    </source>
</evidence>
<evidence type="ECO:0000256" key="3">
    <source>
        <dbReference type="ARBA" id="ARBA00022614"/>
    </source>
</evidence>
<keyword evidence="5 13" id="KW-0812">Transmembrane</keyword>
<evidence type="ECO:0000256" key="11">
    <source>
        <dbReference type="ARBA" id="ARBA00023136"/>
    </source>
</evidence>
<dbReference type="GeneID" id="113690636"/>
<name>A0ABM4UHG4_COFAR</name>
<feature type="domain" description="Protein kinase" evidence="14">
    <location>
        <begin position="785"/>
        <end position="1061"/>
    </location>
</feature>
<dbReference type="Gene3D" id="3.30.200.20">
    <property type="entry name" value="Phosphorylase Kinase, domain 1"/>
    <property type="match status" value="1"/>
</dbReference>
<proteinExistence type="inferred from homology"/>
<dbReference type="Proteomes" id="UP001652660">
    <property type="component" value="Chromosome 5c"/>
</dbReference>
<keyword evidence="11 13" id="KW-0472">Membrane</keyword>
<dbReference type="Pfam" id="PF00069">
    <property type="entry name" value="Pkinase"/>
    <property type="match status" value="1"/>
</dbReference>
<dbReference type="InterPro" id="IPR000719">
    <property type="entry name" value="Prot_kinase_dom"/>
</dbReference>
<comment type="subcellular location">
    <subcellularLocation>
        <location evidence="1">Membrane</location>
    </subcellularLocation>
</comment>
<dbReference type="InterPro" id="IPR017441">
    <property type="entry name" value="Protein_kinase_ATP_BS"/>
</dbReference>
<evidence type="ECO:0000256" key="13">
    <source>
        <dbReference type="SAM" id="Phobius"/>
    </source>
</evidence>
<keyword evidence="10 13" id="KW-1133">Transmembrane helix</keyword>
<keyword evidence="3" id="KW-0433">Leucine-rich repeat</keyword>
<evidence type="ECO:0000256" key="2">
    <source>
        <dbReference type="ARBA" id="ARBA00008684"/>
    </source>
</evidence>
<evidence type="ECO:0000256" key="5">
    <source>
        <dbReference type="ARBA" id="ARBA00022692"/>
    </source>
</evidence>
<keyword evidence="6" id="KW-0677">Repeat</keyword>
<dbReference type="InterPro" id="IPR001611">
    <property type="entry name" value="Leu-rich_rpt"/>
</dbReference>
<feature type="binding site" evidence="12">
    <location>
        <position position="813"/>
    </location>
    <ligand>
        <name>ATP</name>
        <dbReference type="ChEBI" id="CHEBI:30616"/>
    </ligand>
</feature>
<evidence type="ECO:0000256" key="1">
    <source>
        <dbReference type="ARBA" id="ARBA00004370"/>
    </source>
</evidence>
<dbReference type="SMART" id="SM00369">
    <property type="entry name" value="LRR_TYP"/>
    <property type="match status" value="9"/>
</dbReference>
<dbReference type="PANTHER" id="PTHR27008">
    <property type="entry name" value="OS04G0122200 PROTEIN"/>
    <property type="match status" value="1"/>
</dbReference>
<dbReference type="PROSITE" id="PS50011">
    <property type="entry name" value="PROTEIN_KINASE_DOM"/>
    <property type="match status" value="1"/>
</dbReference>
<evidence type="ECO:0000256" key="4">
    <source>
        <dbReference type="ARBA" id="ARBA00022679"/>
    </source>
</evidence>
<protein>
    <recommendedName>
        <fullName evidence="14">Protein kinase domain-containing protein</fullName>
    </recommendedName>
</protein>
<dbReference type="RefSeq" id="XP_071906719.1">
    <property type="nucleotide sequence ID" value="XM_072050618.1"/>
</dbReference>
<dbReference type="SUPFAM" id="SSF56112">
    <property type="entry name" value="Protein kinase-like (PK-like)"/>
    <property type="match status" value="1"/>
</dbReference>
<keyword evidence="9 12" id="KW-0067">ATP-binding</keyword>
<dbReference type="InterPro" id="IPR051809">
    <property type="entry name" value="Plant_receptor-like_S/T_kinase"/>
</dbReference>
<dbReference type="InterPro" id="IPR008271">
    <property type="entry name" value="Ser/Thr_kinase_AS"/>
</dbReference>
<keyword evidence="7 12" id="KW-0547">Nucleotide-binding</keyword>
<evidence type="ECO:0000313" key="15">
    <source>
        <dbReference type="Proteomes" id="UP001652660"/>
    </source>
</evidence>
<evidence type="ECO:0000256" key="6">
    <source>
        <dbReference type="ARBA" id="ARBA00022737"/>
    </source>
</evidence>
<dbReference type="InterPro" id="IPR013210">
    <property type="entry name" value="LRR_N_plant-typ"/>
</dbReference>
<dbReference type="PROSITE" id="PS00108">
    <property type="entry name" value="PROTEIN_KINASE_ST"/>
    <property type="match status" value="1"/>
</dbReference>
<dbReference type="SMART" id="SM00220">
    <property type="entry name" value="S_TKc"/>
    <property type="match status" value="1"/>
</dbReference>
<organism evidence="15 16">
    <name type="scientific">Coffea arabica</name>
    <name type="common">Arabian coffee</name>
    <dbReference type="NCBI Taxonomy" id="13443"/>
    <lineage>
        <taxon>Eukaryota</taxon>
        <taxon>Viridiplantae</taxon>
        <taxon>Streptophyta</taxon>
        <taxon>Embryophyta</taxon>
        <taxon>Tracheophyta</taxon>
        <taxon>Spermatophyta</taxon>
        <taxon>Magnoliopsida</taxon>
        <taxon>eudicotyledons</taxon>
        <taxon>Gunneridae</taxon>
        <taxon>Pentapetalae</taxon>
        <taxon>asterids</taxon>
        <taxon>lamiids</taxon>
        <taxon>Gentianales</taxon>
        <taxon>Rubiaceae</taxon>
        <taxon>Ixoroideae</taxon>
        <taxon>Gardenieae complex</taxon>
        <taxon>Bertiereae - Coffeeae clade</taxon>
        <taxon>Coffeeae</taxon>
        <taxon>Coffea</taxon>
    </lineage>
</organism>
<reference evidence="16" key="1">
    <citation type="submission" date="2025-08" db="UniProtKB">
        <authorList>
            <consortium name="RefSeq"/>
        </authorList>
    </citation>
    <scope>IDENTIFICATION</scope>
    <source>
        <tissue evidence="16">Leaves</tissue>
    </source>
</reference>
<gene>
    <name evidence="16" type="primary">LOC113690636</name>
</gene>
<dbReference type="Gene3D" id="3.80.10.10">
    <property type="entry name" value="Ribonuclease Inhibitor"/>
    <property type="match status" value="4"/>
</dbReference>
<dbReference type="InterPro" id="IPR011009">
    <property type="entry name" value="Kinase-like_dom_sf"/>
</dbReference>
<sequence>MTTTNITTDQDALLALKAHITVQDPHQILLENWSASAPVCQWAGVTCGSRHRRVIALDLSNMSLSGIIPPQLGNMSFLVSLNMSRNNFHGELPHEFARLRRLRVLDLDANNLGGEFPDWFGSLHQLRLLSLNNNSFTGFISPSLANVSKLETLGLSFNYYIHGNIPIELFNISSLESIYFRGNSLSGSIPDDMCHHLQRLKWIDLSRNKLNGQIPSSIYNCSQLQVLRLSGNYFTGFIPKEIGTLKALERLYLTSNGLEGEMLKEMGNLTMLKTFAIGANSITGAIPHEISKLCNLELLDLGSNNLTGFIPMQIFNLSQIRFLSFTRNQLSGNLPSRVGNGLPNVEDLYLNNNNFGGSITDSISNCSKLKILELSVNNFTGPIPHYFGDLRLLEFLSLSGNNLMSDYSSSNTQLGWINSLANCKHLRVLAVSDNPLHGFLPNSIGNLSTSLEGLYAFKCNIRGSIPDEIGNLSSLTTLSLYSNQLSGMLPITMKNLEKLQGIDLHDNKLSKTSLDYLCVWQNLDVVNFGENQISGSIPECVGNVTTLRYLGLYSNVLSSSLPTTIWNLKDLLELDLPSNSLSGTLPPEIRNLKAAILIDLSINEISGSIPSSIGDLVNLQNLSLAYNRLQGSIPESIGTTLSLEWLDLSHNYLTGVIPMSLSNLRYLVHFNVSYNNLSGEIPSKGPFTNFTGESFISNEALCGAPRFHVPTCPGISGGRLRTKKLRRTISVALGAFISVALAIFLGFIYLRRAKKEQVASAGVLSSVATQERISYYKLLQATDGYDESNLLGTGSFGSVYKGTLDDGRIVAVKVFKLQQEGAFNSFDAECEVLRSLRHRNLTKVISSCSNEDFKALVLEFMPNGSLEKWLYSHNYFLEIKQRLDILIDVACALQYLHYGLSTPVVHCDVKPGNVLLDQDMVAHVTDFGVAKLLGHEDSITYTNTLATLGYLAPEYGLEGQVSTKCDVYSLGIMIMEVFTRKSPNDKMFGENLSLKSWVSDSMPDGLGCVVDANLLKPNHEKLDCISSIMKVALNCTTESPRERSNAHEVLADLKKIKIQLLPCSN</sequence>
<feature type="transmembrane region" description="Helical" evidence="13">
    <location>
        <begin position="729"/>
        <end position="750"/>
    </location>
</feature>
<dbReference type="Pfam" id="PF13855">
    <property type="entry name" value="LRR_8"/>
    <property type="match status" value="3"/>
</dbReference>